<protein>
    <recommendedName>
        <fullName evidence="3">Restriction endonuclease</fullName>
    </recommendedName>
</protein>
<dbReference type="Proteomes" id="UP000199181">
    <property type="component" value="Unassembled WGS sequence"/>
</dbReference>
<accession>A0A1I0A1F1</accession>
<evidence type="ECO:0000313" key="2">
    <source>
        <dbReference type="Proteomes" id="UP000199181"/>
    </source>
</evidence>
<dbReference type="AlphaFoldDB" id="A0A1I0A1F1"/>
<proteinExistence type="predicted"/>
<keyword evidence="2" id="KW-1185">Reference proteome</keyword>
<name>A0A1I0A1F1_9BACT</name>
<gene>
    <name evidence="1" type="ORF">SAMN05443639_101513</name>
</gene>
<reference evidence="2" key="1">
    <citation type="submission" date="2016-10" db="EMBL/GenBank/DDBJ databases">
        <authorList>
            <person name="Varghese N."/>
            <person name="Submissions S."/>
        </authorList>
    </citation>
    <scope>NUCLEOTIDE SEQUENCE [LARGE SCALE GENOMIC DNA]</scope>
    <source>
        <strain evidence="2">DSM 16858</strain>
    </source>
</reference>
<dbReference type="RefSeq" id="WP_143075960.1">
    <property type="nucleotide sequence ID" value="NZ_FOIJ01000001.1"/>
</dbReference>
<evidence type="ECO:0008006" key="3">
    <source>
        <dbReference type="Google" id="ProtNLM"/>
    </source>
</evidence>
<evidence type="ECO:0000313" key="1">
    <source>
        <dbReference type="EMBL" id="SES87936.1"/>
    </source>
</evidence>
<organism evidence="1 2">
    <name type="scientific">Stigmatella erecta</name>
    <dbReference type="NCBI Taxonomy" id="83460"/>
    <lineage>
        <taxon>Bacteria</taxon>
        <taxon>Pseudomonadati</taxon>
        <taxon>Myxococcota</taxon>
        <taxon>Myxococcia</taxon>
        <taxon>Myxococcales</taxon>
        <taxon>Cystobacterineae</taxon>
        <taxon>Archangiaceae</taxon>
        <taxon>Stigmatella</taxon>
    </lineage>
</organism>
<dbReference type="EMBL" id="FOIJ01000001">
    <property type="protein sequence ID" value="SES87936.1"/>
    <property type="molecule type" value="Genomic_DNA"/>
</dbReference>
<sequence length="155" mass="17172">MSFPKFQHYLANEYVSRKTGAPPFDPTQAISAFTPSEEYEDPEEMWATDPTNGCRVIFEAKTLAGSTEVKQTRYALSQLLEYRYFDGTSEDRLCLVTDAPVSYAREQFLRTQGIGVLVIEGEGFRPMGPLAHQWFGALVRSSGAATPSGMDGVES</sequence>